<dbReference type="OrthoDB" id="8117402at2759"/>
<dbReference type="AlphaFoldDB" id="A0A0V0ZK11"/>
<dbReference type="STRING" id="990121.A0A0V0ZK11"/>
<sequence>LITDNLPPYLEPNIPTTEMRHKCCKCGKSIIGETEWLEHVKDHLYKEEYICSICGMDFPFPTELIEHGEEHIPSCSKKWIKDLKSENNEEQSLEREERSKENKMNVARKLTFDQPVFLQDLRNRDTSMPQLMKQVDELKLQASLFFNEKNDNNKKESKYDVFESRSSRKSDDIIRKWNELLEFENPKFKSFPELCLNIDFFANNQFNIPNEPLFESNVKIEEELKDFEEEEEEDEEDDDDDDDDDGSAAFNRVFKKYLEEEKAQEERDKLEKEKKQDNEKKKKEETEKKEEADEETDIENFYDFLKARDLSFFVHMCVGKWRKTMITNCGKQNGDGNEFMETIERNYLYSYFFF</sequence>
<feature type="compositionally biased region" description="Basic and acidic residues" evidence="3">
    <location>
        <begin position="265"/>
        <end position="291"/>
    </location>
</feature>
<gene>
    <name evidence="5" type="ORF">T12_2002</name>
</gene>
<feature type="region of interest" description="Disordered" evidence="3">
    <location>
        <begin position="225"/>
        <end position="246"/>
    </location>
</feature>
<dbReference type="Proteomes" id="UP000054783">
    <property type="component" value="Unassembled WGS sequence"/>
</dbReference>
<feature type="non-terminal residue" evidence="5">
    <location>
        <position position="1"/>
    </location>
</feature>
<name>A0A0V0ZK11_9BILA</name>
<dbReference type="Gene3D" id="3.30.160.60">
    <property type="entry name" value="Classic Zinc Finger"/>
    <property type="match status" value="1"/>
</dbReference>
<dbReference type="EMBL" id="JYDQ01000156">
    <property type="protein sequence ID" value="KRY12767.1"/>
    <property type="molecule type" value="Genomic_DNA"/>
</dbReference>
<dbReference type="GO" id="GO:0008270">
    <property type="term" value="F:zinc ion binding"/>
    <property type="evidence" value="ECO:0007669"/>
    <property type="project" value="UniProtKB-KW"/>
</dbReference>
<reference evidence="5 6" key="1">
    <citation type="submission" date="2015-01" db="EMBL/GenBank/DDBJ databases">
        <title>Evolution of Trichinella species and genotypes.</title>
        <authorList>
            <person name="Korhonen P.K."/>
            <person name="Edoardo P."/>
            <person name="Giuseppe L.R."/>
            <person name="Gasser R.B."/>
        </authorList>
    </citation>
    <scope>NUCLEOTIDE SEQUENCE [LARGE SCALE GENOMIC DNA]</scope>
    <source>
        <strain evidence="5">ISS2496</strain>
    </source>
</reference>
<evidence type="ECO:0000256" key="3">
    <source>
        <dbReference type="SAM" id="MobiDB-lite"/>
    </source>
</evidence>
<proteinExistence type="predicted"/>
<accession>A0A0V0ZK11</accession>
<feature type="region of interest" description="Disordered" evidence="3">
    <location>
        <begin position="265"/>
        <end position="294"/>
    </location>
</feature>
<dbReference type="InterPro" id="IPR013087">
    <property type="entry name" value="Znf_C2H2_type"/>
</dbReference>
<comment type="caution">
    <text evidence="5">The sequence shown here is derived from an EMBL/GenBank/DDBJ whole genome shotgun (WGS) entry which is preliminary data.</text>
</comment>
<evidence type="ECO:0000313" key="6">
    <source>
        <dbReference type="Proteomes" id="UP000054783"/>
    </source>
</evidence>
<keyword evidence="1" id="KW-0863">Zinc-finger</keyword>
<feature type="coiled-coil region" evidence="2">
    <location>
        <begin position="76"/>
        <end position="103"/>
    </location>
</feature>
<protein>
    <recommendedName>
        <fullName evidence="4">C2H2-type domain-containing protein</fullName>
    </recommendedName>
</protein>
<dbReference type="PROSITE" id="PS50157">
    <property type="entry name" value="ZINC_FINGER_C2H2_2"/>
    <property type="match status" value="1"/>
</dbReference>
<organism evidence="5 6">
    <name type="scientific">Trichinella patagoniensis</name>
    <dbReference type="NCBI Taxonomy" id="990121"/>
    <lineage>
        <taxon>Eukaryota</taxon>
        <taxon>Metazoa</taxon>
        <taxon>Ecdysozoa</taxon>
        <taxon>Nematoda</taxon>
        <taxon>Enoplea</taxon>
        <taxon>Dorylaimia</taxon>
        <taxon>Trichinellida</taxon>
        <taxon>Trichinellidae</taxon>
        <taxon>Trichinella</taxon>
    </lineage>
</organism>
<evidence type="ECO:0000256" key="1">
    <source>
        <dbReference type="PROSITE-ProRule" id="PRU00042"/>
    </source>
</evidence>
<dbReference type="InterPro" id="IPR036236">
    <property type="entry name" value="Znf_C2H2_sf"/>
</dbReference>
<evidence type="ECO:0000259" key="4">
    <source>
        <dbReference type="PROSITE" id="PS50157"/>
    </source>
</evidence>
<dbReference type="PROSITE" id="PS00028">
    <property type="entry name" value="ZINC_FINGER_C2H2_1"/>
    <property type="match status" value="2"/>
</dbReference>
<keyword evidence="6" id="KW-1185">Reference proteome</keyword>
<evidence type="ECO:0000313" key="5">
    <source>
        <dbReference type="EMBL" id="KRY12767.1"/>
    </source>
</evidence>
<feature type="domain" description="C2H2-type" evidence="4">
    <location>
        <begin position="49"/>
        <end position="71"/>
    </location>
</feature>
<dbReference type="SMART" id="SM00355">
    <property type="entry name" value="ZnF_C2H2"/>
    <property type="match status" value="2"/>
</dbReference>
<keyword evidence="1" id="KW-0862">Zinc</keyword>
<evidence type="ECO:0000256" key="2">
    <source>
        <dbReference type="SAM" id="Coils"/>
    </source>
</evidence>
<keyword evidence="1" id="KW-0479">Metal-binding</keyword>
<keyword evidence="2" id="KW-0175">Coiled coil</keyword>
<dbReference type="SUPFAM" id="SSF57667">
    <property type="entry name" value="beta-beta-alpha zinc fingers"/>
    <property type="match status" value="1"/>
</dbReference>